<gene>
    <name evidence="1" type="ORF">ACFFHU_01030</name>
</gene>
<reference evidence="1 2" key="1">
    <citation type="submission" date="2024-09" db="EMBL/GenBank/DDBJ databases">
        <authorList>
            <person name="Sun Q."/>
            <person name="Mori K."/>
        </authorList>
    </citation>
    <scope>NUCLEOTIDE SEQUENCE [LARGE SCALE GENOMIC DNA]</scope>
    <source>
        <strain evidence="1 2">TBRC 2205</strain>
    </source>
</reference>
<dbReference type="RefSeq" id="WP_377334680.1">
    <property type="nucleotide sequence ID" value="NZ_JBHLUE010000001.1"/>
</dbReference>
<evidence type="ECO:0000313" key="1">
    <source>
        <dbReference type="EMBL" id="MFC0562763.1"/>
    </source>
</evidence>
<name>A0ABV6NRQ8_9ACTN</name>
<protein>
    <recommendedName>
        <fullName evidence="3">Excreted virulence factor EspC (Type VII ESX diderm)</fullName>
    </recommendedName>
</protein>
<keyword evidence="2" id="KW-1185">Reference proteome</keyword>
<comment type="caution">
    <text evidence="1">The sequence shown here is derived from an EMBL/GenBank/DDBJ whole genome shotgun (WGS) entry which is preliminary data.</text>
</comment>
<accession>A0ABV6NRQ8</accession>
<evidence type="ECO:0008006" key="3">
    <source>
        <dbReference type="Google" id="ProtNLM"/>
    </source>
</evidence>
<organism evidence="1 2">
    <name type="scientific">Plantactinospora siamensis</name>
    <dbReference type="NCBI Taxonomy" id="555372"/>
    <lineage>
        <taxon>Bacteria</taxon>
        <taxon>Bacillati</taxon>
        <taxon>Actinomycetota</taxon>
        <taxon>Actinomycetes</taxon>
        <taxon>Micromonosporales</taxon>
        <taxon>Micromonosporaceae</taxon>
        <taxon>Plantactinospora</taxon>
    </lineage>
</organism>
<dbReference type="EMBL" id="JBHLUE010000001">
    <property type="protein sequence ID" value="MFC0562763.1"/>
    <property type="molecule type" value="Genomic_DNA"/>
</dbReference>
<evidence type="ECO:0000313" key="2">
    <source>
        <dbReference type="Proteomes" id="UP001589894"/>
    </source>
</evidence>
<sequence length="96" mass="9684">MTDDPISVRTGAVRDAAVDLVGVSARLRSGPPGAPPPVPAPGWATATALAGLEAAVRDWLAGLAARVGGTADALRAAADGYDRADERAAARLAQRR</sequence>
<proteinExistence type="predicted"/>
<dbReference type="Proteomes" id="UP001589894">
    <property type="component" value="Unassembled WGS sequence"/>
</dbReference>